<protein>
    <submittedName>
        <fullName evidence="1">Uncharacterized protein</fullName>
    </submittedName>
</protein>
<dbReference type="SUPFAM" id="SSF48371">
    <property type="entry name" value="ARM repeat"/>
    <property type="match status" value="1"/>
</dbReference>
<evidence type="ECO:0000313" key="2">
    <source>
        <dbReference type="Proteomes" id="UP001430356"/>
    </source>
</evidence>
<organism evidence="1 2">
    <name type="scientific">Novymonas esmeraldas</name>
    <dbReference type="NCBI Taxonomy" id="1808958"/>
    <lineage>
        <taxon>Eukaryota</taxon>
        <taxon>Discoba</taxon>
        <taxon>Euglenozoa</taxon>
        <taxon>Kinetoplastea</taxon>
        <taxon>Metakinetoplastina</taxon>
        <taxon>Trypanosomatida</taxon>
        <taxon>Trypanosomatidae</taxon>
        <taxon>Novymonas</taxon>
    </lineage>
</organism>
<sequence>MDADAIRELAIRLSSDDIAVSREATRRLQQLLTPSQIVAMLQSEAMADALRTLLGEMEAVGNVDVFRLIGQVVADTFAQPSHDAEAALLAPSAQFLMEFVVRSAAAADTAVAASVLAALHRVVVVVDGSAEAAAFLGRCLDAHFHDEHVLRLFDCDAVEAAANATMCRLLQQWTSLLPFMFDATQAAFESDPLLLANYLVASGVACRTVPVPPALRQRTTEVLRANEDALYTAFVCRFWSVALLSHEANGERDAAACVAAVLPAVESSVRDEATTEAVLDLLGSAASTQAGWAAVTAHLPRSTLQARLTSTSSSLRLATLNFLRSLLTSPHADASYFTKELLLDAWQTRTAPDDEVRLALWQTVNAALQHTSLVEVLGAVCASFLSSGAHEENVAVRSLRLRAAEHLAGLPTLPDSVKARLTQVVKRGLYPAGSTGVSLMTKD</sequence>
<evidence type="ECO:0000313" key="1">
    <source>
        <dbReference type="EMBL" id="KAK7196749.1"/>
    </source>
</evidence>
<proteinExistence type="predicted"/>
<dbReference type="InterPro" id="IPR016024">
    <property type="entry name" value="ARM-type_fold"/>
</dbReference>
<gene>
    <name evidence="1" type="ORF">NESM_000614700</name>
</gene>
<comment type="caution">
    <text evidence="1">The sequence shown here is derived from an EMBL/GenBank/DDBJ whole genome shotgun (WGS) entry which is preliminary data.</text>
</comment>
<dbReference type="AlphaFoldDB" id="A0AAW0ESM4"/>
<keyword evidence="2" id="KW-1185">Reference proteome</keyword>
<accession>A0AAW0ESM4</accession>
<dbReference type="EMBL" id="JAECZO010000084">
    <property type="protein sequence ID" value="KAK7196749.1"/>
    <property type="molecule type" value="Genomic_DNA"/>
</dbReference>
<name>A0AAW0ESM4_9TRYP</name>
<dbReference type="Proteomes" id="UP001430356">
    <property type="component" value="Unassembled WGS sequence"/>
</dbReference>
<reference evidence="1 2" key="1">
    <citation type="journal article" date="2021" name="MBio">
        <title>A New Model Trypanosomatid, Novymonas esmeraldas: Genomic Perception of Its 'Candidatus Pandoraea novymonadis' Endosymbiont.</title>
        <authorList>
            <person name="Zakharova A."/>
            <person name="Saura A."/>
            <person name="Butenko A."/>
            <person name="Podesvova L."/>
            <person name="Warmusova S."/>
            <person name="Kostygov A.Y."/>
            <person name="Nenarokova A."/>
            <person name="Lukes J."/>
            <person name="Opperdoes F.R."/>
            <person name="Yurchenko V."/>
        </authorList>
    </citation>
    <scope>NUCLEOTIDE SEQUENCE [LARGE SCALE GENOMIC DNA]</scope>
    <source>
        <strain evidence="1 2">E262AT.01</strain>
    </source>
</reference>